<keyword evidence="3" id="KW-0508">mRNA splicing</keyword>
<feature type="compositionally biased region" description="Basic and acidic residues" evidence="5">
    <location>
        <begin position="230"/>
        <end position="248"/>
    </location>
</feature>
<keyword evidence="8" id="KW-1185">Reference proteome</keyword>
<dbReference type="InterPro" id="IPR035979">
    <property type="entry name" value="RBD_domain_sf"/>
</dbReference>
<evidence type="ECO:0000256" key="2">
    <source>
        <dbReference type="ARBA" id="ARBA00022728"/>
    </source>
</evidence>
<dbReference type="GO" id="GO:0003723">
    <property type="term" value="F:RNA binding"/>
    <property type="evidence" value="ECO:0007669"/>
    <property type="project" value="UniProtKB-UniRule"/>
</dbReference>
<gene>
    <name evidence="7" type="ORF">CMV_024580</name>
</gene>
<sequence length="260" mass="30359">MPTTECSGMNEFCHAMPSITEFVLSEWRSMLSSDISDLKFWIRTFYMQQSLVHHATPLRPYVHQPLTFMQVLLLFILWMSVMLKKLFVPLIIGHLVMTGVGCQWSGPGVNEVGLVMDLERHFEQYGRILHVRIRRNFAFVQFETQEDATRALEATHMRKLLDRVVSVEYALRDDDDRGDRNYDSPKRGGYGGRGVSPYRRSPSPVYRRRPSPDYGRPGSPVYDRYNGPTYDRHKGPDYGRNRSPEYGRYRSRSPVRRSRT</sequence>
<feature type="region of interest" description="Disordered" evidence="5">
    <location>
        <begin position="175"/>
        <end position="260"/>
    </location>
</feature>
<comment type="caution">
    <text evidence="7">The sequence shown here is derived from an EMBL/GenBank/DDBJ whole genome shotgun (WGS) entry which is preliminary data.</text>
</comment>
<dbReference type="AlphaFoldDB" id="A0A8J4QAF5"/>
<evidence type="ECO:0000313" key="7">
    <source>
        <dbReference type="EMBL" id="KAF3949560.1"/>
    </source>
</evidence>
<dbReference type="OrthoDB" id="5970at2759"/>
<reference evidence="7" key="1">
    <citation type="submission" date="2020-03" db="EMBL/GenBank/DDBJ databases">
        <title>Castanea mollissima Vanexum genome sequencing.</title>
        <authorList>
            <person name="Staton M."/>
        </authorList>
    </citation>
    <scope>NUCLEOTIDE SEQUENCE</scope>
    <source>
        <tissue evidence="7">Leaf</tissue>
    </source>
</reference>
<dbReference type="EMBL" id="JRKL02006010">
    <property type="protein sequence ID" value="KAF3949560.1"/>
    <property type="molecule type" value="Genomic_DNA"/>
</dbReference>
<evidence type="ECO:0000256" key="1">
    <source>
        <dbReference type="ARBA" id="ARBA00022664"/>
    </source>
</evidence>
<dbReference type="Gene3D" id="3.30.70.330">
    <property type="match status" value="1"/>
</dbReference>
<organism evidence="7 8">
    <name type="scientific">Castanea mollissima</name>
    <name type="common">Chinese chestnut</name>
    <dbReference type="NCBI Taxonomy" id="60419"/>
    <lineage>
        <taxon>Eukaryota</taxon>
        <taxon>Viridiplantae</taxon>
        <taxon>Streptophyta</taxon>
        <taxon>Embryophyta</taxon>
        <taxon>Tracheophyta</taxon>
        <taxon>Spermatophyta</taxon>
        <taxon>Magnoliopsida</taxon>
        <taxon>eudicotyledons</taxon>
        <taxon>Gunneridae</taxon>
        <taxon>Pentapetalae</taxon>
        <taxon>rosids</taxon>
        <taxon>fabids</taxon>
        <taxon>Fagales</taxon>
        <taxon>Fagaceae</taxon>
        <taxon>Castanea</taxon>
    </lineage>
</organism>
<evidence type="ECO:0000256" key="4">
    <source>
        <dbReference type="PROSITE-ProRule" id="PRU00176"/>
    </source>
</evidence>
<proteinExistence type="predicted"/>
<dbReference type="SUPFAM" id="SSF54928">
    <property type="entry name" value="RNA-binding domain, RBD"/>
    <property type="match status" value="1"/>
</dbReference>
<dbReference type="GO" id="GO:0006397">
    <property type="term" value="P:mRNA processing"/>
    <property type="evidence" value="ECO:0007669"/>
    <property type="project" value="UniProtKB-KW"/>
</dbReference>
<dbReference type="InterPro" id="IPR012677">
    <property type="entry name" value="Nucleotide-bd_a/b_plait_sf"/>
</dbReference>
<keyword evidence="4" id="KW-0694">RNA-binding</keyword>
<accession>A0A8J4QAF5</accession>
<protein>
    <recommendedName>
        <fullName evidence="6">RRM domain-containing protein</fullName>
    </recommendedName>
</protein>
<dbReference type="GO" id="GO:0005681">
    <property type="term" value="C:spliceosomal complex"/>
    <property type="evidence" value="ECO:0007669"/>
    <property type="project" value="UniProtKB-KW"/>
</dbReference>
<name>A0A8J4QAF5_9ROSI</name>
<evidence type="ECO:0000256" key="5">
    <source>
        <dbReference type="SAM" id="MobiDB-lite"/>
    </source>
</evidence>
<dbReference type="Pfam" id="PF00076">
    <property type="entry name" value="RRM_1"/>
    <property type="match status" value="1"/>
</dbReference>
<dbReference type="GO" id="GO:0008380">
    <property type="term" value="P:RNA splicing"/>
    <property type="evidence" value="ECO:0007669"/>
    <property type="project" value="UniProtKB-KW"/>
</dbReference>
<dbReference type="PANTHER" id="PTHR23147">
    <property type="entry name" value="SERINE/ARGININE RICH SPLICING FACTOR"/>
    <property type="match status" value="1"/>
</dbReference>
<keyword evidence="1" id="KW-0507">mRNA processing</keyword>
<dbReference type="SMART" id="SM00360">
    <property type="entry name" value="RRM"/>
    <property type="match status" value="1"/>
</dbReference>
<feature type="compositionally biased region" description="Basic and acidic residues" evidence="5">
    <location>
        <begin position="175"/>
        <end position="186"/>
    </location>
</feature>
<evidence type="ECO:0000313" key="8">
    <source>
        <dbReference type="Proteomes" id="UP000737018"/>
    </source>
</evidence>
<dbReference type="InterPro" id="IPR050907">
    <property type="entry name" value="SRSF"/>
</dbReference>
<dbReference type="Proteomes" id="UP000737018">
    <property type="component" value="Unassembled WGS sequence"/>
</dbReference>
<feature type="domain" description="RRM" evidence="6">
    <location>
        <begin position="117"/>
        <end position="172"/>
    </location>
</feature>
<dbReference type="InterPro" id="IPR000504">
    <property type="entry name" value="RRM_dom"/>
</dbReference>
<feature type="compositionally biased region" description="Basic residues" evidence="5">
    <location>
        <begin position="249"/>
        <end position="260"/>
    </location>
</feature>
<feature type="compositionally biased region" description="Low complexity" evidence="5">
    <location>
        <begin position="195"/>
        <end position="205"/>
    </location>
</feature>
<evidence type="ECO:0000259" key="6">
    <source>
        <dbReference type="PROSITE" id="PS50102"/>
    </source>
</evidence>
<evidence type="ECO:0000256" key="3">
    <source>
        <dbReference type="ARBA" id="ARBA00023187"/>
    </source>
</evidence>
<keyword evidence="2" id="KW-0747">Spliceosome</keyword>
<dbReference type="PROSITE" id="PS50102">
    <property type="entry name" value="RRM"/>
    <property type="match status" value="1"/>
</dbReference>